<evidence type="ECO:0008006" key="3">
    <source>
        <dbReference type="Google" id="ProtNLM"/>
    </source>
</evidence>
<dbReference type="EMBL" id="JAUHPV010000007">
    <property type="protein sequence ID" value="MDN4473779.1"/>
    <property type="molecule type" value="Genomic_DNA"/>
</dbReference>
<dbReference type="PANTHER" id="PTHR41700:SF1">
    <property type="entry name" value="N-ACETYLTRANSFERASE DOMAIN-CONTAINING PROTEIN"/>
    <property type="match status" value="1"/>
</dbReference>
<reference evidence="1" key="1">
    <citation type="submission" date="2023-06" db="EMBL/GenBank/DDBJ databases">
        <title>SYSU T00b26.</title>
        <authorList>
            <person name="Gao L."/>
            <person name="Fang B.-Z."/>
            <person name="Li W.-J."/>
        </authorList>
    </citation>
    <scope>NUCLEOTIDE SEQUENCE</scope>
    <source>
        <strain evidence="1">SYSU T00b26</strain>
    </source>
</reference>
<evidence type="ECO:0000313" key="2">
    <source>
        <dbReference type="Proteomes" id="UP001172738"/>
    </source>
</evidence>
<gene>
    <name evidence="1" type="ORF">QQX04_12310</name>
</gene>
<protein>
    <recommendedName>
        <fullName evidence="3">GNAT superfamily acetyltransferase</fullName>
    </recommendedName>
</protein>
<name>A0ABT8G4Z0_9MICO</name>
<dbReference type="Proteomes" id="UP001172738">
    <property type="component" value="Unassembled WGS sequence"/>
</dbReference>
<dbReference type="InterPro" id="IPR038764">
    <property type="entry name" value="GNAT_N_AcTrfase_prd"/>
</dbReference>
<comment type="caution">
    <text evidence="1">The sequence shown here is derived from an EMBL/GenBank/DDBJ whole genome shotgun (WGS) entry which is preliminary data.</text>
</comment>
<dbReference type="Gene3D" id="3.40.630.30">
    <property type="match status" value="1"/>
</dbReference>
<dbReference type="PANTHER" id="PTHR41700">
    <property type="entry name" value="GCN5-RELATED N-ACETYLTRANSFERASE"/>
    <property type="match status" value="1"/>
</dbReference>
<accession>A0ABT8G4Z0</accession>
<organism evidence="1 2">
    <name type="scientific">Demequina zhanjiangensis</name>
    <dbReference type="NCBI Taxonomy" id="3051659"/>
    <lineage>
        <taxon>Bacteria</taxon>
        <taxon>Bacillati</taxon>
        <taxon>Actinomycetota</taxon>
        <taxon>Actinomycetes</taxon>
        <taxon>Micrococcales</taxon>
        <taxon>Demequinaceae</taxon>
        <taxon>Demequina</taxon>
    </lineage>
</organism>
<sequence length="275" mass="29268">MTPVGQDLLASAWADADAASERAGVTVRALHAAECVEAADVLRSIWGSSVMEAPLLVALEHSGSYVAGAFEGDRMIGVCVGFLAQPIGEALHSHVAGVVSGTEGRGIGTAMKLHQRAWCLDRGLTRMMWTYDPLVARNAAFNMRRLGTTLADYLVDFYGQMVDGVNAGQGSDRILVNWKLDAPLPSAGSEQTVQGDAPEVLSVGPTDLPVSAPTPEGVSAVMAALPPDIEDLRRRDPDTAALWRVALRDTLVPLLDAGWRLAAATRDGRYRLEKP</sequence>
<keyword evidence="2" id="KW-1185">Reference proteome</keyword>
<dbReference type="SUPFAM" id="SSF55729">
    <property type="entry name" value="Acyl-CoA N-acyltransferases (Nat)"/>
    <property type="match status" value="1"/>
</dbReference>
<dbReference type="InterPro" id="IPR016181">
    <property type="entry name" value="Acyl_CoA_acyltransferase"/>
</dbReference>
<evidence type="ECO:0000313" key="1">
    <source>
        <dbReference type="EMBL" id="MDN4473779.1"/>
    </source>
</evidence>
<proteinExistence type="predicted"/>
<dbReference type="RefSeq" id="WP_301129631.1">
    <property type="nucleotide sequence ID" value="NZ_JAUHPV010000007.1"/>
</dbReference>